<comment type="caution">
    <text evidence="1">The sequence shown here is derived from an EMBL/GenBank/DDBJ whole genome shotgun (WGS) entry which is preliminary data.</text>
</comment>
<reference evidence="1" key="1">
    <citation type="submission" date="2020-11" db="EMBL/GenBank/DDBJ databases">
        <authorList>
            <consortium name="DOE Joint Genome Institute"/>
            <person name="Ahrendt S."/>
            <person name="Riley R."/>
            <person name="Andreopoulos W."/>
            <person name="Labutti K."/>
            <person name="Pangilinan J."/>
            <person name="Ruiz-Duenas F.J."/>
            <person name="Barrasa J.M."/>
            <person name="Sanchez-Garcia M."/>
            <person name="Camarero S."/>
            <person name="Miyauchi S."/>
            <person name="Serrano A."/>
            <person name="Linde D."/>
            <person name="Babiker R."/>
            <person name="Drula E."/>
            <person name="Ayuso-Fernandez I."/>
            <person name="Pacheco R."/>
            <person name="Padilla G."/>
            <person name="Ferreira P."/>
            <person name="Barriuso J."/>
            <person name="Kellner H."/>
            <person name="Castanera R."/>
            <person name="Alfaro M."/>
            <person name="Ramirez L."/>
            <person name="Pisabarro A.G."/>
            <person name="Kuo A."/>
            <person name="Tritt A."/>
            <person name="Lipzen A."/>
            <person name="He G."/>
            <person name="Yan M."/>
            <person name="Ng V."/>
            <person name="Cullen D."/>
            <person name="Martin F."/>
            <person name="Rosso M.-N."/>
            <person name="Henrissat B."/>
            <person name="Hibbett D."/>
            <person name="Martinez A.T."/>
            <person name="Grigoriev I.V."/>
        </authorList>
    </citation>
    <scope>NUCLEOTIDE SEQUENCE</scope>
    <source>
        <strain evidence="1">CIRM-BRFM 674</strain>
    </source>
</reference>
<sequence length="218" mass="24454">MSFASCEQELHAILCHFFEATVSGTVADAFSIKIITARTRLFQTIHALSKDEQDALYEDSKIVQGFIKDWKKFKQGKITEEKLGIICLKRLSKVPPEHPALVNGSRPHRAVLNPSPEPRIVSNTYHPMPDPFSYPTPSPPISTSAYAATKGWAAAAETTTCTNDHLDTLHQLRDHIYHIYSRLDTQTNDLAKRLEYVDTQTKEMALQFGIARTPTETG</sequence>
<keyword evidence="2" id="KW-1185">Reference proteome</keyword>
<protein>
    <submittedName>
        <fullName evidence="1">Uncharacterized protein</fullName>
    </submittedName>
</protein>
<evidence type="ECO:0000313" key="1">
    <source>
        <dbReference type="EMBL" id="KAF9478738.1"/>
    </source>
</evidence>
<accession>A0A9P5Z120</accession>
<organism evidence="1 2">
    <name type="scientific">Pholiota conissans</name>
    <dbReference type="NCBI Taxonomy" id="109636"/>
    <lineage>
        <taxon>Eukaryota</taxon>
        <taxon>Fungi</taxon>
        <taxon>Dikarya</taxon>
        <taxon>Basidiomycota</taxon>
        <taxon>Agaricomycotina</taxon>
        <taxon>Agaricomycetes</taxon>
        <taxon>Agaricomycetidae</taxon>
        <taxon>Agaricales</taxon>
        <taxon>Agaricineae</taxon>
        <taxon>Strophariaceae</taxon>
        <taxon>Pholiota</taxon>
    </lineage>
</organism>
<dbReference type="AlphaFoldDB" id="A0A9P5Z120"/>
<dbReference type="EMBL" id="MU155227">
    <property type="protein sequence ID" value="KAF9478738.1"/>
    <property type="molecule type" value="Genomic_DNA"/>
</dbReference>
<evidence type="ECO:0000313" key="2">
    <source>
        <dbReference type="Proteomes" id="UP000807469"/>
    </source>
</evidence>
<dbReference type="Proteomes" id="UP000807469">
    <property type="component" value="Unassembled WGS sequence"/>
</dbReference>
<proteinExistence type="predicted"/>
<name>A0A9P5Z120_9AGAR</name>
<gene>
    <name evidence="1" type="ORF">BDN70DRAFT_879544</name>
</gene>